<dbReference type="SMART" id="SM01328">
    <property type="entry name" value="zf-3CxxC"/>
    <property type="match status" value="1"/>
</dbReference>
<dbReference type="Pfam" id="PF13695">
    <property type="entry name" value="Zn_ribbon_3CxxC"/>
    <property type="match status" value="1"/>
</dbReference>
<evidence type="ECO:0000256" key="6">
    <source>
        <dbReference type="ARBA" id="ARBA00022989"/>
    </source>
</evidence>
<dbReference type="AlphaFoldDB" id="A0A6G1SQL7"/>
<feature type="region of interest" description="Disordered" evidence="8">
    <location>
        <begin position="364"/>
        <end position="394"/>
    </location>
</feature>
<dbReference type="EMBL" id="GGYP01007409">
    <property type="protein sequence ID" value="MDE52180.1"/>
    <property type="molecule type" value="Transcribed_RNA"/>
</dbReference>
<comment type="subcellular location">
    <subcellularLocation>
        <location evidence="1">Membrane</location>
        <topology evidence="1">Single-pass membrane protein</topology>
    </subcellularLocation>
</comment>
<sequence length="1147" mass="122546">MPAASYNPIPGPAFYTGHLYHQPQHQPVAVSLSHQHQHQLATLEQRAAAASRSGPQWQEVYGQLNDKLEPPPLVATRLADAADTGKVLGCNRLDKSTQHNDSSVDRRQLTSDTCGGGPIREHDEGATTPPPRNNSNGNSNNGTALDSGAILNRSPSQQQQQPRRLESSQDSATATTQSSGSSSLIVSADNEIKNDIITSEHNKRQPLNEPAIVASANAGFGNGNDDEDVGKHVKPSNQLEVALDRFKCQQSRAQGRPDSASVLAATTTTAADHLCQSSVDSQRINREEEENEEEDSCQQDCGIKISLIDTKDKPGGQKEGSNGLMVPVIKTSISESDQTINDTTNTSDICQALVVDVRVCPSGNKSHTGPGGVGGGEEGSIGIGNGNDQNQQEAIDLPPFGSVVAVVGPPSSKLSPCETQAGSADSKADEEAPQVAEAEGASTSTTSRARAAELNQISINGTTFYHVNPAIWRTLPATSTNGSSTTSPPPAPTLPPLPQPALISHHHHHQYMGYNQAAAYHHHQPMAFTTTQNGNSPPNIVPYFQPYHLHHHAQPPHQAPAAAAGGGHIVPIADYYYWPTTRHSTPLSAPYAFPFGLVHPAYSSPATQYYPHAADLGRNHQRPIATYHHGPAAGFRIYSNHHHHFSVPHDATSIALPVQVGTSSHHYGPLPSEPITTTAVIPSMAASVGMMQPDVHQLPATGATNTTATTITTTANTTATDVSQLKLGYNLIPLLPISAIPTRVRQAYGMDKVWQEEFEQLFAQFVSQVVWTLVEVETNPNIRNSSRILAYKGRYIVRVDGPPIGSDEVTVATAAADGSSGASMVSVQDGNQSEVDQHTSGEDEDDRDEGNDDDDNESSWTEEADDDDDDEQIRCSADDVEDNQTGNSGQGGRLGGSNCESDCDSGAVLNSTSSGSSSETASQDLSSHSELGANQESVTPTSPTPSPPLPQACQIISSAASNGAQQEPAIRHPSPAASSNAGSGGQDPSCPRSGIVGGGLGVDGRKFPLKFRMFIDSAKVRFCCDTCGHGWTSMKGRVVFWYELFELVDGPGHKNVEGVSNLIGYCAYKLFGQQCDICKIENRFERPMWYPEEVTKVLCNLFNKIGQVYFGLRMPTIDKQRRAGKPKTSHNSLLCQACHDGVCTDRK</sequence>
<feature type="compositionally biased region" description="Low complexity" evidence="8">
    <location>
        <begin position="476"/>
        <end position="486"/>
    </location>
</feature>
<evidence type="ECO:0000256" key="3">
    <source>
        <dbReference type="ARBA" id="ARBA00022723"/>
    </source>
</evidence>
<dbReference type="GO" id="GO:0006612">
    <property type="term" value="P:protein targeting to membrane"/>
    <property type="evidence" value="ECO:0007669"/>
    <property type="project" value="TreeGrafter"/>
</dbReference>
<feature type="compositionally biased region" description="Polar residues" evidence="8">
    <location>
        <begin position="413"/>
        <end position="423"/>
    </location>
</feature>
<name>A0A6G1SQL7_9ACAR</name>
<evidence type="ECO:0000256" key="7">
    <source>
        <dbReference type="ARBA" id="ARBA00023136"/>
    </source>
</evidence>
<keyword evidence="7" id="KW-0472">Membrane</keyword>
<dbReference type="GO" id="GO:0031849">
    <property type="term" value="F:olfactory receptor binding"/>
    <property type="evidence" value="ECO:0007669"/>
    <property type="project" value="TreeGrafter"/>
</dbReference>
<dbReference type="GO" id="GO:0016020">
    <property type="term" value="C:membrane"/>
    <property type="evidence" value="ECO:0007669"/>
    <property type="project" value="UniProtKB-SubCell"/>
</dbReference>
<feature type="compositionally biased region" description="Basic and acidic residues" evidence="8">
    <location>
        <begin position="92"/>
        <end position="109"/>
    </location>
</feature>
<feature type="compositionally biased region" description="Acidic residues" evidence="8">
    <location>
        <begin position="842"/>
        <end position="871"/>
    </location>
</feature>
<evidence type="ECO:0000313" key="10">
    <source>
        <dbReference type="EMBL" id="MDE52180.1"/>
    </source>
</evidence>
<feature type="region of interest" description="Disordered" evidence="8">
    <location>
        <begin position="92"/>
        <end position="187"/>
    </location>
</feature>
<dbReference type="GO" id="GO:0051205">
    <property type="term" value="P:protein insertion into membrane"/>
    <property type="evidence" value="ECO:0007669"/>
    <property type="project" value="TreeGrafter"/>
</dbReference>
<protein>
    <recommendedName>
        <fullName evidence="9">3CxxC-type domain-containing protein</fullName>
    </recommendedName>
</protein>
<feature type="compositionally biased region" description="Low complexity" evidence="8">
    <location>
        <begin position="905"/>
        <end position="922"/>
    </location>
</feature>
<accession>A0A6G1SQL7</accession>
<evidence type="ECO:0000256" key="5">
    <source>
        <dbReference type="ARBA" id="ARBA00022833"/>
    </source>
</evidence>
<keyword evidence="6" id="KW-1133">Transmembrane helix</keyword>
<evidence type="ECO:0000256" key="2">
    <source>
        <dbReference type="ARBA" id="ARBA00022692"/>
    </source>
</evidence>
<dbReference type="InterPro" id="IPR027377">
    <property type="entry name" value="ZAR1/RTP1-5-like_Znf-3CxxC"/>
</dbReference>
<keyword evidence="2" id="KW-0812">Transmembrane</keyword>
<feature type="region of interest" description="Disordered" evidence="8">
    <location>
        <begin position="820"/>
        <end position="995"/>
    </location>
</feature>
<dbReference type="InterPro" id="IPR026096">
    <property type="entry name" value="R-trans_p"/>
</dbReference>
<dbReference type="PANTHER" id="PTHR14402">
    <property type="entry name" value="RECEPTOR TRANSPORTING PROTEIN"/>
    <property type="match status" value="1"/>
</dbReference>
<keyword evidence="5" id="KW-0862">Zinc</keyword>
<evidence type="ECO:0000256" key="1">
    <source>
        <dbReference type="ARBA" id="ARBA00004167"/>
    </source>
</evidence>
<keyword evidence="3" id="KW-0479">Metal-binding</keyword>
<evidence type="ECO:0000256" key="4">
    <source>
        <dbReference type="ARBA" id="ARBA00022771"/>
    </source>
</evidence>
<feature type="compositionally biased region" description="Polar residues" evidence="8">
    <location>
        <begin position="923"/>
        <end position="936"/>
    </location>
</feature>
<feature type="compositionally biased region" description="Low complexity" evidence="8">
    <location>
        <begin position="153"/>
        <end position="183"/>
    </location>
</feature>
<feature type="compositionally biased region" description="Polar residues" evidence="8">
    <location>
        <begin position="954"/>
        <end position="965"/>
    </location>
</feature>
<feature type="region of interest" description="Disordered" evidence="8">
    <location>
        <begin position="476"/>
        <end position="500"/>
    </location>
</feature>
<organism evidence="10">
    <name type="scientific">Aceria tosichella</name>
    <name type="common">wheat curl mite</name>
    <dbReference type="NCBI Taxonomy" id="561515"/>
    <lineage>
        <taxon>Eukaryota</taxon>
        <taxon>Metazoa</taxon>
        <taxon>Ecdysozoa</taxon>
        <taxon>Arthropoda</taxon>
        <taxon>Chelicerata</taxon>
        <taxon>Arachnida</taxon>
        <taxon>Acari</taxon>
        <taxon>Acariformes</taxon>
        <taxon>Trombidiformes</taxon>
        <taxon>Prostigmata</taxon>
        <taxon>Eupodina</taxon>
        <taxon>Eriophyoidea</taxon>
        <taxon>Eriophyidae</taxon>
        <taxon>Eriophyinae</taxon>
        <taxon>Aceriini</taxon>
        <taxon>Aceria</taxon>
    </lineage>
</organism>
<dbReference type="GO" id="GO:0008270">
    <property type="term" value="F:zinc ion binding"/>
    <property type="evidence" value="ECO:0007669"/>
    <property type="project" value="UniProtKB-KW"/>
</dbReference>
<evidence type="ECO:0000256" key="8">
    <source>
        <dbReference type="SAM" id="MobiDB-lite"/>
    </source>
</evidence>
<feature type="domain" description="3CxxC-type" evidence="9">
    <location>
        <begin position="1017"/>
        <end position="1141"/>
    </location>
</feature>
<feature type="compositionally biased region" description="Low complexity" evidence="8">
    <location>
        <begin position="436"/>
        <end position="448"/>
    </location>
</feature>
<proteinExistence type="predicted"/>
<feature type="compositionally biased region" description="Pro residues" evidence="8">
    <location>
        <begin position="487"/>
        <end position="499"/>
    </location>
</feature>
<feature type="compositionally biased region" description="Low complexity" evidence="8">
    <location>
        <begin position="133"/>
        <end position="142"/>
    </location>
</feature>
<feature type="region of interest" description="Disordered" evidence="8">
    <location>
        <begin position="410"/>
        <end position="448"/>
    </location>
</feature>
<gene>
    <name evidence="10" type="ORF">g.13531</name>
</gene>
<reference evidence="10" key="1">
    <citation type="submission" date="2018-10" db="EMBL/GenBank/DDBJ databases">
        <title>Transcriptome assembly of Aceria tosichella (Wheat curl mite) Type 2.</title>
        <authorList>
            <person name="Scully E.D."/>
            <person name="Geib S.M."/>
            <person name="Palmer N.A."/>
            <person name="Gupta A.K."/>
            <person name="Sarath G."/>
            <person name="Tatineni S."/>
        </authorList>
    </citation>
    <scope>NUCLEOTIDE SEQUENCE</scope>
    <source>
        <strain evidence="10">LincolnNE</strain>
    </source>
</reference>
<keyword evidence="4" id="KW-0863">Zinc-finger</keyword>
<feature type="compositionally biased region" description="Gly residues" evidence="8">
    <location>
        <begin position="369"/>
        <end position="385"/>
    </location>
</feature>
<evidence type="ECO:0000259" key="9">
    <source>
        <dbReference type="SMART" id="SM01328"/>
    </source>
</evidence>
<dbReference type="PANTHER" id="PTHR14402:SF10">
    <property type="entry name" value="3CXXC-TYPE DOMAIN-CONTAINING PROTEIN"/>
    <property type="match status" value="1"/>
</dbReference>